<protein>
    <submittedName>
        <fullName evidence="2">Uncharacterized protein</fullName>
    </submittedName>
</protein>
<gene>
    <name evidence="2" type="ORF">B9N65_01140</name>
    <name evidence="1" type="ORF">B9N65_09785</name>
</gene>
<organism evidence="2 3">
    <name type="scientific">Campylobacter concisus</name>
    <dbReference type="NCBI Taxonomy" id="199"/>
    <lineage>
        <taxon>Bacteria</taxon>
        <taxon>Pseudomonadati</taxon>
        <taxon>Campylobacterota</taxon>
        <taxon>Epsilonproteobacteria</taxon>
        <taxon>Campylobacterales</taxon>
        <taxon>Campylobacteraceae</taxon>
        <taxon>Campylobacter</taxon>
    </lineage>
</organism>
<dbReference type="RefSeq" id="WP_087582472.1">
    <property type="nucleotide sequence ID" value="NZ_NDYN01000001.1"/>
</dbReference>
<sequence>MKKSEYLYGKPIQAFPDAKNHYQSKIHSAKELLKELVSVPLENRDEKRINDVLKAISFNEQLLKEYYE</sequence>
<proteinExistence type="predicted"/>
<reference evidence="2 3" key="1">
    <citation type="submission" date="2017-04" db="EMBL/GenBank/DDBJ databases">
        <title>Complete genome of Campylobacter concisus ATCC 33237T and draft genomes for an additional eight well characterized C. concisus strains.</title>
        <authorList>
            <person name="Cornelius A.J."/>
            <person name="Miller W.G."/>
            <person name="Lastovica A.J."/>
            <person name="On S.L."/>
            <person name="French N.P."/>
            <person name="Vandenberg O."/>
            <person name="Biggs P.J."/>
        </authorList>
    </citation>
    <scope>NUCLEOTIDE SEQUENCE [LARGE SCALE GENOMIC DNA]</scope>
    <source>
        <strain evidence="2 3">CCUG 19995</strain>
    </source>
</reference>
<evidence type="ECO:0000313" key="3">
    <source>
        <dbReference type="Proteomes" id="UP000196317"/>
    </source>
</evidence>
<dbReference type="Proteomes" id="UP000196317">
    <property type="component" value="Unassembled WGS sequence"/>
</dbReference>
<comment type="caution">
    <text evidence="2">The sequence shown here is derived from an EMBL/GenBank/DDBJ whole genome shotgun (WGS) entry which is preliminary data.</text>
</comment>
<evidence type="ECO:0000313" key="2">
    <source>
        <dbReference type="EMBL" id="OUT08975.1"/>
    </source>
</evidence>
<accession>A0A1Y5MTD1</accession>
<name>A0A1Y5MTD1_9BACT</name>
<dbReference type="EMBL" id="NDYN01000010">
    <property type="protein sequence ID" value="OUT06861.1"/>
    <property type="molecule type" value="Genomic_DNA"/>
</dbReference>
<evidence type="ECO:0000313" key="1">
    <source>
        <dbReference type="EMBL" id="OUT06861.1"/>
    </source>
</evidence>
<dbReference type="AlphaFoldDB" id="A0A1Y5MTD1"/>
<dbReference type="EMBL" id="NDYN01000001">
    <property type="protein sequence ID" value="OUT08975.1"/>
    <property type="molecule type" value="Genomic_DNA"/>
</dbReference>